<dbReference type="Gene3D" id="2.40.30.10">
    <property type="entry name" value="Translation factors"/>
    <property type="match status" value="1"/>
</dbReference>
<accession>X0RYL0</accession>
<evidence type="ECO:0000313" key="2">
    <source>
        <dbReference type="EMBL" id="GAF73898.1"/>
    </source>
</evidence>
<organism evidence="2">
    <name type="scientific">marine sediment metagenome</name>
    <dbReference type="NCBI Taxonomy" id="412755"/>
    <lineage>
        <taxon>unclassified sequences</taxon>
        <taxon>metagenomes</taxon>
        <taxon>ecological metagenomes</taxon>
    </lineage>
</organism>
<dbReference type="Pfam" id="PF00175">
    <property type="entry name" value="NAD_binding_1"/>
    <property type="match status" value="1"/>
</dbReference>
<dbReference type="InterPro" id="IPR008333">
    <property type="entry name" value="Cbr1-like_FAD-bd_dom"/>
</dbReference>
<dbReference type="PIRSF" id="PIRSF006816">
    <property type="entry name" value="Cyc3_hyd_g"/>
    <property type="match status" value="1"/>
</dbReference>
<dbReference type="SUPFAM" id="SSF63380">
    <property type="entry name" value="Riboflavin synthase domain-like"/>
    <property type="match status" value="1"/>
</dbReference>
<dbReference type="AlphaFoldDB" id="X0RYL0"/>
<dbReference type="GO" id="GO:0051537">
    <property type="term" value="F:2 iron, 2 sulfur cluster binding"/>
    <property type="evidence" value="ECO:0007669"/>
    <property type="project" value="InterPro"/>
</dbReference>
<dbReference type="PRINTS" id="PR00406">
    <property type="entry name" value="CYTB5RDTASE"/>
</dbReference>
<dbReference type="GO" id="GO:0016491">
    <property type="term" value="F:oxidoreductase activity"/>
    <property type="evidence" value="ECO:0007669"/>
    <property type="project" value="InterPro"/>
</dbReference>
<protein>
    <recommendedName>
        <fullName evidence="1">FAD-binding FR-type domain-containing protein</fullName>
    </recommendedName>
</protein>
<dbReference type="InterPro" id="IPR050353">
    <property type="entry name" value="PyrK_electron_transfer"/>
</dbReference>
<sequence length="239" mass="27211">MKNEYIPYPAVIEAIQTESFDTKTFKVRFKDKKVGKSFVYKPGQFVEISVLGAGEAPISIASSPLRKRFLEFTIRAVGRLTRALHKLKAGEMIYIRGPYGNSFPYEEIKQKNLYFVAGGIGLPPLRSLIKTVFDRRPDYGKIKILYGAKTPDEICFKEELKAWKKIPDTELLLTVDQPDDAWKENVGVVTTLWDKTDMDASGSVAFVCGPLIMIKFSVQRLQQSGFKARDIYMSLERYM</sequence>
<dbReference type="InterPro" id="IPR012165">
    <property type="entry name" value="Cyt_c3_hydrogenase_gsu"/>
</dbReference>
<reference evidence="2" key="1">
    <citation type="journal article" date="2014" name="Front. Microbiol.">
        <title>High frequency of phylogenetically diverse reductive dehalogenase-homologous genes in deep subseafloor sedimentary metagenomes.</title>
        <authorList>
            <person name="Kawai M."/>
            <person name="Futagami T."/>
            <person name="Toyoda A."/>
            <person name="Takaki Y."/>
            <person name="Nishi S."/>
            <person name="Hori S."/>
            <person name="Arai W."/>
            <person name="Tsubouchi T."/>
            <person name="Morono Y."/>
            <person name="Uchiyama I."/>
            <person name="Ito T."/>
            <person name="Fujiyama A."/>
            <person name="Inagaki F."/>
            <person name="Takami H."/>
        </authorList>
    </citation>
    <scope>NUCLEOTIDE SEQUENCE</scope>
    <source>
        <strain evidence="2">Expedition CK06-06</strain>
    </source>
</reference>
<dbReference type="InterPro" id="IPR017927">
    <property type="entry name" value="FAD-bd_FR_type"/>
</dbReference>
<dbReference type="InterPro" id="IPR001709">
    <property type="entry name" value="Flavoprot_Pyr_Nucl_cyt_Rdtase"/>
</dbReference>
<dbReference type="SUPFAM" id="SSF52343">
    <property type="entry name" value="Ferredoxin reductase-like, C-terminal NADP-linked domain"/>
    <property type="match status" value="1"/>
</dbReference>
<proteinExistence type="predicted"/>
<dbReference type="GO" id="GO:0006221">
    <property type="term" value="P:pyrimidine nucleotide biosynthetic process"/>
    <property type="evidence" value="ECO:0007669"/>
    <property type="project" value="InterPro"/>
</dbReference>
<dbReference type="GO" id="GO:0050660">
    <property type="term" value="F:flavin adenine dinucleotide binding"/>
    <property type="evidence" value="ECO:0007669"/>
    <property type="project" value="InterPro"/>
</dbReference>
<dbReference type="Pfam" id="PF00970">
    <property type="entry name" value="FAD_binding_6"/>
    <property type="match status" value="1"/>
</dbReference>
<comment type="caution">
    <text evidence="2">The sequence shown here is derived from an EMBL/GenBank/DDBJ whole genome shotgun (WGS) entry which is preliminary data.</text>
</comment>
<dbReference type="InterPro" id="IPR039261">
    <property type="entry name" value="FNR_nucleotide-bd"/>
</dbReference>
<dbReference type="EMBL" id="BARS01005467">
    <property type="protein sequence ID" value="GAF73898.1"/>
    <property type="molecule type" value="Genomic_DNA"/>
</dbReference>
<dbReference type="PROSITE" id="PS51384">
    <property type="entry name" value="FAD_FR"/>
    <property type="match status" value="1"/>
</dbReference>
<evidence type="ECO:0000259" key="1">
    <source>
        <dbReference type="PROSITE" id="PS51384"/>
    </source>
</evidence>
<feature type="non-terminal residue" evidence="2">
    <location>
        <position position="239"/>
    </location>
</feature>
<dbReference type="PANTHER" id="PTHR43513">
    <property type="entry name" value="DIHYDROOROTATE DEHYDROGENASE B (NAD(+)), ELECTRON TRANSFER SUBUNIT"/>
    <property type="match status" value="1"/>
</dbReference>
<gene>
    <name evidence="2" type="ORF">S01H1_10731</name>
</gene>
<dbReference type="PANTHER" id="PTHR43513:SF1">
    <property type="entry name" value="ANAEROBIC SULFITE REDUCTASE SUBUNIT B"/>
    <property type="match status" value="1"/>
</dbReference>
<dbReference type="PRINTS" id="PR00371">
    <property type="entry name" value="FPNCR"/>
</dbReference>
<name>X0RYL0_9ZZZZ</name>
<dbReference type="CDD" id="cd06221">
    <property type="entry name" value="sulfite_reductase_like"/>
    <property type="match status" value="1"/>
</dbReference>
<feature type="domain" description="FAD-binding FR-type" evidence="1">
    <location>
        <begin position="5"/>
        <end position="105"/>
    </location>
</feature>
<dbReference type="Gene3D" id="3.40.50.80">
    <property type="entry name" value="Nucleotide-binding domain of ferredoxin-NADP reductase (FNR) module"/>
    <property type="match status" value="1"/>
</dbReference>
<dbReference type="InterPro" id="IPR001433">
    <property type="entry name" value="OxRdtase_FAD/NAD-bd"/>
</dbReference>
<dbReference type="InterPro" id="IPR017938">
    <property type="entry name" value="Riboflavin_synthase-like_b-brl"/>
</dbReference>